<dbReference type="PANTHER" id="PTHR30250">
    <property type="entry name" value="PST FAMILY PREDICTED COLANIC ACID TRANSPORTER"/>
    <property type="match status" value="1"/>
</dbReference>
<reference evidence="7 8" key="1">
    <citation type="submission" date="2020-06" db="EMBL/GenBank/DDBJ databases">
        <title>Altererythrobacter lutimaris sp. nov., a marine bacterium isolated from a tidal flat.</title>
        <authorList>
            <person name="Kim D."/>
            <person name="Yoo Y."/>
            <person name="Kim J.-J."/>
        </authorList>
    </citation>
    <scope>NUCLEOTIDE SEQUENCE [LARGE SCALE GENOMIC DNA]</scope>
    <source>
        <strain evidence="7 8">JGD-16</strain>
    </source>
</reference>
<proteinExistence type="predicted"/>
<dbReference type="RefSeq" id="WP_176271734.1">
    <property type="nucleotide sequence ID" value="NZ_JABWTA010000001.1"/>
</dbReference>
<dbReference type="PANTHER" id="PTHR30250:SF11">
    <property type="entry name" value="O-ANTIGEN TRANSPORTER-RELATED"/>
    <property type="match status" value="1"/>
</dbReference>
<keyword evidence="3 6" id="KW-0812">Transmembrane</keyword>
<feature type="transmembrane region" description="Helical" evidence="6">
    <location>
        <begin position="281"/>
        <end position="303"/>
    </location>
</feature>
<evidence type="ECO:0000313" key="8">
    <source>
        <dbReference type="Proteomes" id="UP000546031"/>
    </source>
</evidence>
<keyword evidence="4 6" id="KW-1133">Transmembrane helix</keyword>
<evidence type="ECO:0000256" key="6">
    <source>
        <dbReference type="SAM" id="Phobius"/>
    </source>
</evidence>
<protein>
    <recommendedName>
        <fullName evidence="9">Polysaccharide biosynthesis protein</fullName>
    </recommendedName>
</protein>
<accession>A0A850HFR8</accession>
<comment type="caution">
    <text evidence="7">The sequence shown here is derived from an EMBL/GenBank/DDBJ whole genome shotgun (WGS) entry which is preliminary data.</text>
</comment>
<evidence type="ECO:0008006" key="9">
    <source>
        <dbReference type="Google" id="ProtNLM"/>
    </source>
</evidence>
<feature type="transmembrane region" description="Helical" evidence="6">
    <location>
        <begin position="200"/>
        <end position="220"/>
    </location>
</feature>
<keyword evidence="8" id="KW-1185">Reference proteome</keyword>
<feature type="transmembrane region" description="Helical" evidence="6">
    <location>
        <begin position="12"/>
        <end position="35"/>
    </location>
</feature>
<sequence length="406" mass="42442">MKLASLIAPFKNATIGSALIFAASGAAFALANILLARGLEVEAYARFALAIAVYNVAALVAPLGMDQLSIRRTMRYTLRMIFAQIFAGSFVGFVFALGASFYVDMSPNAAHALAVSILLGGVMVGATSELRRRGSTFFALVIYVLPNLGLLLIAGLAQVWSNLSLANVLWLYAGGTGIAMVLALVKAASGEGLAKGASGYRFAEALPLLGLAALGTLTLQMERLILPALIDLGSLATFSLLSSLAIFPFRLISSGMGFALTPQLSDREKLASNYARVRLEMVALAGLMIAGSGVLVFLVPYLMPWLTDGRYEASHWLVLAACCSGLVMIGQALARAIITALGSVSMLHALNFAGWGGLLASLIAAWLGSAYGLIGVILSVAAAQAFVTIPVLSMAWRSFARQAKAA</sequence>
<keyword evidence="2" id="KW-1003">Cell membrane</keyword>
<evidence type="ECO:0000256" key="1">
    <source>
        <dbReference type="ARBA" id="ARBA00004651"/>
    </source>
</evidence>
<feature type="transmembrane region" description="Helical" evidence="6">
    <location>
        <begin position="315"/>
        <end position="334"/>
    </location>
</feature>
<feature type="transmembrane region" description="Helical" evidence="6">
    <location>
        <begin position="47"/>
        <end position="65"/>
    </location>
</feature>
<organism evidence="7 8">
    <name type="scientific">Altererythrobacter lutimaris</name>
    <dbReference type="NCBI Taxonomy" id="2743979"/>
    <lineage>
        <taxon>Bacteria</taxon>
        <taxon>Pseudomonadati</taxon>
        <taxon>Pseudomonadota</taxon>
        <taxon>Alphaproteobacteria</taxon>
        <taxon>Sphingomonadales</taxon>
        <taxon>Erythrobacteraceae</taxon>
        <taxon>Altererythrobacter</taxon>
    </lineage>
</organism>
<feature type="transmembrane region" description="Helical" evidence="6">
    <location>
        <begin position="109"/>
        <end position="130"/>
    </location>
</feature>
<evidence type="ECO:0000256" key="5">
    <source>
        <dbReference type="ARBA" id="ARBA00023136"/>
    </source>
</evidence>
<feature type="transmembrane region" description="Helical" evidence="6">
    <location>
        <begin position="137"/>
        <end position="157"/>
    </location>
</feature>
<dbReference type="AlphaFoldDB" id="A0A850HFR8"/>
<feature type="transmembrane region" description="Helical" evidence="6">
    <location>
        <begin position="346"/>
        <end position="367"/>
    </location>
</feature>
<dbReference type="GO" id="GO:0005886">
    <property type="term" value="C:plasma membrane"/>
    <property type="evidence" value="ECO:0007669"/>
    <property type="project" value="UniProtKB-SubCell"/>
</dbReference>
<dbReference type="EMBL" id="JABWTA010000001">
    <property type="protein sequence ID" value="NVE93362.1"/>
    <property type="molecule type" value="Genomic_DNA"/>
</dbReference>
<keyword evidence="5 6" id="KW-0472">Membrane</keyword>
<gene>
    <name evidence="7" type="ORF">HUO12_00455</name>
</gene>
<evidence type="ECO:0000256" key="2">
    <source>
        <dbReference type="ARBA" id="ARBA00022475"/>
    </source>
</evidence>
<feature type="transmembrane region" description="Helical" evidence="6">
    <location>
        <begin position="77"/>
        <end position="103"/>
    </location>
</feature>
<name>A0A850HFR8_9SPHN</name>
<evidence type="ECO:0000256" key="3">
    <source>
        <dbReference type="ARBA" id="ARBA00022692"/>
    </source>
</evidence>
<evidence type="ECO:0000256" key="4">
    <source>
        <dbReference type="ARBA" id="ARBA00022989"/>
    </source>
</evidence>
<evidence type="ECO:0000313" key="7">
    <source>
        <dbReference type="EMBL" id="NVE93362.1"/>
    </source>
</evidence>
<comment type="subcellular location">
    <subcellularLocation>
        <location evidence="1">Cell membrane</location>
        <topology evidence="1">Multi-pass membrane protein</topology>
    </subcellularLocation>
</comment>
<dbReference type="Proteomes" id="UP000546031">
    <property type="component" value="Unassembled WGS sequence"/>
</dbReference>
<dbReference type="InterPro" id="IPR050833">
    <property type="entry name" value="Poly_Biosynth_Transport"/>
</dbReference>
<feature type="transmembrane region" description="Helical" evidence="6">
    <location>
        <begin position="169"/>
        <end position="188"/>
    </location>
</feature>
<feature type="transmembrane region" description="Helical" evidence="6">
    <location>
        <begin position="373"/>
        <end position="396"/>
    </location>
</feature>